<accession>A0A194RIS8</accession>
<gene>
    <name evidence="1" type="ORF">RR48_07212</name>
</gene>
<dbReference type="InParanoid" id="A0A194RIS8"/>
<dbReference type="EMBL" id="KQ460118">
    <property type="protein sequence ID" value="KPJ17728.1"/>
    <property type="molecule type" value="Genomic_DNA"/>
</dbReference>
<evidence type="ECO:0000313" key="2">
    <source>
        <dbReference type="Proteomes" id="UP000053240"/>
    </source>
</evidence>
<organism evidence="1 2">
    <name type="scientific">Papilio machaon</name>
    <name type="common">Old World swallowtail butterfly</name>
    <dbReference type="NCBI Taxonomy" id="76193"/>
    <lineage>
        <taxon>Eukaryota</taxon>
        <taxon>Metazoa</taxon>
        <taxon>Ecdysozoa</taxon>
        <taxon>Arthropoda</taxon>
        <taxon>Hexapoda</taxon>
        <taxon>Insecta</taxon>
        <taxon>Pterygota</taxon>
        <taxon>Neoptera</taxon>
        <taxon>Endopterygota</taxon>
        <taxon>Lepidoptera</taxon>
        <taxon>Glossata</taxon>
        <taxon>Ditrysia</taxon>
        <taxon>Papilionoidea</taxon>
        <taxon>Papilionidae</taxon>
        <taxon>Papilioninae</taxon>
        <taxon>Papilio</taxon>
    </lineage>
</organism>
<keyword evidence="2" id="KW-1185">Reference proteome</keyword>
<reference evidence="1 2" key="1">
    <citation type="journal article" date="2015" name="Nat. Commun.">
        <title>Outbred genome sequencing and CRISPR/Cas9 gene editing in butterflies.</title>
        <authorList>
            <person name="Li X."/>
            <person name="Fan D."/>
            <person name="Zhang W."/>
            <person name="Liu G."/>
            <person name="Zhang L."/>
            <person name="Zhao L."/>
            <person name="Fang X."/>
            <person name="Chen L."/>
            <person name="Dong Y."/>
            <person name="Chen Y."/>
            <person name="Ding Y."/>
            <person name="Zhao R."/>
            <person name="Feng M."/>
            <person name="Zhu Y."/>
            <person name="Feng Y."/>
            <person name="Jiang X."/>
            <person name="Zhu D."/>
            <person name="Xiang H."/>
            <person name="Feng X."/>
            <person name="Li S."/>
            <person name="Wang J."/>
            <person name="Zhang G."/>
            <person name="Kronforst M.R."/>
            <person name="Wang W."/>
        </authorList>
    </citation>
    <scope>NUCLEOTIDE SEQUENCE [LARGE SCALE GENOMIC DNA]</scope>
    <source>
        <strain evidence="1">Ya'a_city_454_Pm</strain>
        <tissue evidence="1">Whole body</tissue>
    </source>
</reference>
<proteinExistence type="predicted"/>
<dbReference type="AlphaFoldDB" id="A0A194RIS8"/>
<protein>
    <submittedName>
        <fullName evidence="1">Uncharacterized protein</fullName>
    </submittedName>
</protein>
<evidence type="ECO:0000313" key="1">
    <source>
        <dbReference type="EMBL" id="KPJ17728.1"/>
    </source>
</evidence>
<dbReference type="Proteomes" id="UP000053240">
    <property type="component" value="Unassembled WGS sequence"/>
</dbReference>
<sequence length="124" mass="13992">MSMGSGRFAISANSARMIEQAEDDTNKEPDYAKPLTLEVPILHMAIIDNRATNRFDTRAQHERGDAGDSINITDTLLSVASVNNDDFESIMKLARDDVTTEDIRSIETNNRYLWKVLEEDDDDI</sequence>
<name>A0A194RIS8_PAPMA</name>